<evidence type="ECO:0000313" key="2">
    <source>
        <dbReference type="Proteomes" id="UP000319941"/>
    </source>
</evidence>
<dbReference type="Gene3D" id="3.90.850.10">
    <property type="entry name" value="Fumarylacetoacetase-like, C-terminal domain"/>
    <property type="match status" value="1"/>
</dbReference>
<organism evidence="1 2">
    <name type="scientific">Cobetia crustatorum</name>
    <dbReference type="NCBI Taxonomy" id="553385"/>
    <lineage>
        <taxon>Bacteria</taxon>
        <taxon>Pseudomonadati</taxon>
        <taxon>Pseudomonadota</taxon>
        <taxon>Gammaproteobacteria</taxon>
        <taxon>Oceanospirillales</taxon>
        <taxon>Halomonadaceae</taxon>
        <taxon>Cobetia</taxon>
    </lineage>
</organism>
<name>A0A558HM77_9GAMM</name>
<gene>
    <name evidence="1" type="ORF">FQP86_10150</name>
</gene>
<keyword evidence="2" id="KW-1185">Reference proteome</keyword>
<dbReference type="GO" id="GO:0003824">
    <property type="term" value="F:catalytic activity"/>
    <property type="evidence" value="ECO:0007669"/>
    <property type="project" value="InterPro"/>
</dbReference>
<reference evidence="1 2" key="1">
    <citation type="submission" date="2019-07" db="EMBL/GenBank/DDBJ databases">
        <title>Diversity of Bacteria from Kongsfjorden, Arctic.</title>
        <authorList>
            <person name="Yu Y."/>
        </authorList>
    </citation>
    <scope>NUCLEOTIDE SEQUENCE [LARGE SCALE GENOMIC DNA]</scope>
    <source>
        <strain evidence="1 2">SM1923</strain>
    </source>
</reference>
<dbReference type="RefSeq" id="WP_144727573.1">
    <property type="nucleotide sequence ID" value="NZ_CAWOWR010000116.1"/>
</dbReference>
<evidence type="ECO:0000313" key="1">
    <source>
        <dbReference type="EMBL" id="TVU70151.1"/>
    </source>
</evidence>
<accession>A0A558HM77</accession>
<proteinExistence type="predicted"/>
<dbReference type="InterPro" id="IPR036663">
    <property type="entry name" value="Fumarylacetoacetase_C_sf"/>
</dbReference>
<dbReference type="OrthoDB" id="6102201at2"/>
<dbReference type="AlphaFoldDB" id="A0A558HM77"/>
<protein>
    <recommendedName>
        <fullName evidence="3">2-keto-4-pentenoate hydratase</fullName>
    </recommendedName>
</protein>
<dbReference type="Proteomes" id="UP000319941">
    <property type="component" value="Unassembled WGS sequence"/>
</dbReference>
<sequence>MNFNEYKTAIQTFDDTGLSSLDITDISLPELESLMAEQDRLISTLVERGATIAGWKIVDKNDGVIISPIFDFQVLATIGEKVSREALLGTETEVCFMLSVPTSDGLIDEYVDNLDTYVAVELIRPEINNSNHSVCDFYFNYGVLVSQDPACGELSFIGGNPNYIFSFTIEQAAVKKREVLKQGVLECIRRGYGGKDYFFITGTLNGLASATDSIGHNSLKYHEEVLISFDVI</sequence>
<comment type="caution">
    <text evidence="1">The sequence shown here is derived from an EMBL/GenBank/DDBJ whole genome shotgun (WGS) entry which is preliminary data.</text>
</comment>
<dbReference type="EMBL" id="VNFH01000006">
    <property type="protein sequence ID" value="TVU70151.1"/>
    <property type="molecule type" value="Genomic_DNA"/>
</dbReference>
<evidence type="ECO:0008006" key="3">
    <source>
        <dbReference type="Google" id="ProtNLM"/>
    </source>
</evidence>